<dbReference type="Pfam" id="PF22638">
    <property type="entry name" value="FlgK_D1"/>
    <property type="match status" value="1"/>
</dbReference>
<dbReference type="RefSeq" id="WP_109035560.1">
    <property type="nucleotide sequence ID" value="NZ_CP029210.1"/>
</dbReference>
<dbReference type="GO" id="GO:0005576">
    <property type="term" value="C:extracellular region"/>
    <property type="evidence" value="ECO:0007669"/>
    <property type="project" value="UniProtKB-SubCell"/>
</dbReference>
<dbReference type="Proteomes" id="UP000244892">
    <property type="component" value="Chromosome"/>
</dbReference>
<evidence type="ECO:0000259" key="9">
    <source>
        <dbReference type="Pfam" id="PF06429"/>
    </source>
</evidence>
<accession>A0A2U8FPN5</accession>
<dbReference type="PRINTS" id="PR01005">
    <property type="entry name" value="FLGHOOKAP1"/>
</dbReference>
<dbReference type="AlphaFoldDB" id="A0A2U8FPN5"/>
<dbReference type="GO" id="GO:0044780">
    <property type="term" value="P:bacterial-type flagellum assembly"/>
    <property type="evidence" value="ECO:0007669"/>
    <property type="project" value="InterPro"/>
</dbReference>
<dbReference type="Pfam" id="PF00460">
    <property type="entry name" value="Flg_bb_rod"/>
    <property type="match status" value="1"/>
</dbReference>
<sequence length="576" mass="60003">MGSGIFALSTRAMFANQAMLDTTAHNISNVNTPGYSRQQVELSTDGGMYTGAGFFGRGVKVTTVTRSTSEFLVKSANEAAGAAAADKTRLDKLEQLEGTLPTGQTGLGYAATQLMNAFVDVANQPQDMSARQVVLSRAEEFASRVRSSASQIEQLQAGALSDMGTDIAQINEYAQQVARLNQDIASARGTGQPPNDLMDRRDEVISRLNKLVQVNTVEADDGSLSVFLGGGQLLVLSNKAESLSLLQSSNAQGVTVGSIGIVTANSVRMLDDTQVTGGALRGLLDFQNKDLAGTRGDLNDFVASFTNAVNTQQQLGILGKKDALGNTIAGSDMFIGTGKATTLAVNLQNPQDVAAASPLIAFTADANQGTMSVESLNMIAPAGRALPLLPPVAPSTTPQLGLTFQSPGTGPGFDVVDGSGNVIAANWVPGQDLVFNDGAGDPLFSMRIAGVPNVGDKITLEPPVDPSGNNGNARAMLGLRDRPIVSLTSNGSNTTVTDAYSQMIGNLGVKVQSGKTAASISGTLETRATETLEATRGVNLDEEAARLIQFQQSYQAAAKVLQVAQKVFDTLLNVAQ</sequence>
<dbReference type="EMBL" id="CP029210">
    <property type="protein sequence ID" value="AWI52973.1"/>
    <property type="molecule type" value="Genomic_DNA"/>
</dbReference>
<proteinExistence type="inferred from homology"/>
<evidence type="ECO:0000256" key="4">
    <source>
        <dbReference type="ARBA" id="ARBA00016244"/>
    </source>
</evidence>
<evidence type="ECO:0000256" key="2">
    <source>
        <dbReference type="ARBA" id="ARBA00004613"/>
    </source>
</evidence>
<dbReference type="GO" id="GO:0005198">
    <property type="term" value="F:structural molecule activity"/>
    <property type="evidence" value="ECO:0007669"/>
    <property type="project" value="UniProtKB-UniRule"/>
</dbReference>
<dbReference type="InterPro" id="IPR001444">
    <property type="entry name" value="Flag_bb_rod_N"/>
</dbReference>
<feature type="domain" description="Flagellar hook-associated protein FlgK helical" evidence="10">
    <location>
        <begin position="93"/>
        <end position="334"/>
    </location>
</feature>
<evidence type="ECO:0000256" key="3">
    <source>
        <dbReference type="ARBA" id="ARBA00009677"/>
    </source>
</evidence>
<dbReference type="InterPro" id="IPR053927">
    <property type="entry name" value="FlgK_helical"/>
</dbReference>
<dbReference type="PANTHER" id="PTHR30033:SF2">
    <property type="entry name" value="FLAGELLAR HOOK PROTEIN"/>
    <property type="match status" value="1"/>
</dbReference>
<feature type="domain" description="Flagellar basal body rod protein N-terminal" evidence="8">
    <location>
        <begin position="10"/>
        <end position="35"/>
    </location>
</feature>
<dbReference type="NCBIfam" id="TIGR02492">
    <property type="entry name" value="flgK_ends"/>
    <property type="match status" value="1"/>
</dbReference>
<keyword evidence="6 7" id="KW-0975">Bacterial flagellum</keyword>
<keyword evidence="12" id="KW-1185">Reference proteome</keyword>
<dbReference type="GO" id="GO:0009424">
    <property type="term" value="C:bacterial-type flagellum hook"/>
    <property type="evidence" value="ECO:0007669"/>
    <property type="project" value="UniProtKB-UniRule"/>
</dbReference>
<evidence type="ECO:0000256" key="6">
    <source>
        <dbReference type="ARBA" id="ARBA00023143"/>
    </source>
</evidence>
<evidence type="ECO:0000256" key="1">
    <source>
        <dbReference type="ARBA" id="ARBA00004365"/>
    </source>
</evidence>
<keyword evidence="11" id="KW-0966">Cell projection</keyword>
<name>A0A2U8FPN5_9BURK</name>
<dbReference type="Pfam" id="PF06429">
    <property type="entry name" value="Flg_bbr_C"/>
    <property type="match status" value="1"/>
</dbReference>
<comment type="subcellular location">
    <subcellularLocation>
        <location evidence="1 7">Bacterial flagellum</location>
    </subcellularLocation>
    <subcellularLocation>
        <location evidence="2 7">Secreted</location>
    </subcellularLocation>
</comment>
<dbReference type="SUPFAM" id="SSF64518">
    <property type="entry name" value="Phase 1 flagellin"/>
    <property type="match status" value="1"/>
</dbReference>
<evidence type="ECO:0000313" key="11">
    <source>
        <dbReference type="EMBL" id="AWI52973.1"/>
    </source>
</evidence>
<dbReference type="OrthoDB" id="9802553at2"/>
<organism evidence="11 12">
    <name type="scientific">Aquabacterium olei</name>
    <dbReference type="NCBI Taxonomy" id="1296669"/>
    <lineage>
        <taxon>Bacteria</taxon>
        <taxon>Pseudomonadati</taxon>
        <taxon>Pseudomonadota</taxon>
        <taxon>Betaproteobacteria</taxon>
        <taxon>Burkholderiales</taxon>
        <taxon>Aquabacterium</taxon>
    </lineage>
</organism>
<dbReference type="InterPro" id="IPR010930">
    <property type="entry name" value="Flg_bb/hook_C_dom"/>
</dbReference>
<dbReference type="KEGG" id="aon:DEH84_05680"/>
<reference evidence="11 12" key="1">
    <citation type="submission" date="2018-05" db="EMBL/GenBank/DDBJ databases">
        <title>complete genome sequence of Aquabacterium olei NBRC 110486.</title>
        <authorList>
            <person name="Tang B."/>
            <person name="Chang J."/>
            <person name="Zhang L."/>
            <person name="Yang H."/>
        </authorList>
    </citation>
    <scope>NUCLEOTIDE SEQUENCE [LARGE SCALE GENOMIC DNA]</scope>
    <source>
        <strain evidence="11 12">NBRC 110486</strain>
    </source>
</reference>
<evidence type="ECO:0000259" key="8">
    <source>
        <dbReference type="Pfam" id="PF00460"/>
    </source>
</evidence>
<keyword evidence="11" id="KW-0969">Cilium</keyword>
<dbReference type="InterPro" id="IPR002371">
    <property type="entry name" value="FlgK"/>
</dbReference>
<protein>
    <recommendedName>
        <fullName evidence="4 7">Flagellar hook-associated protein 1</fullName>
        <shortName evidence="7">HAP1</shortName>
    </recommendedName>
</protein>
<keyword evidence="11" id="KW-0282">Flagellum</keyword>
<comment type="similarity">
    <text evidence="3 7">Belongs to the flagella basal body rod proteins family.</text>
</comment>
<feature type="domain" description="Flagellar basal-body/hook protein C-terminal" evidence="9">
    <location>
        <begin position="537"/>
        <end position="573"/>
    </location>
</feature>
<evidence type="ECO:0000256" key="7">
    <source>
        <dbReference type="RuleBase" id="RU362065"/>
    </source>
</evidence>
<keyword evidence="5 7" id="KW-0964">Secreted</keyword>
<evidence type="ECO:0000256" key="5">
    <source>
        <dbReference type="ARBA" id="ARBA00022525"/>
    </source>
</evidence>
<evidence type="ECO:0000259" key="10">
    <source>
        <dbReference type="Pfam" id="PF22638"/>
    </source>
</evidence>
<dbReference type="PANTHER" id="PTHR30033">
    <property type="entry name" value="FLAGELLAR HOOK-ASSOCIATED PROTEIN 1"/>
    <property type="match status" value="1"/>
</dbReference>
<gene>
    <name evidence="7 11" type="primary">flgK</name>
    <name evidence="11" type="ORF">DEH84_05680</name>
</gene>
<evidence type="ECO:0000313" key="12">
    <source>
        <dbReference type="Proteomes" id="UP000244892"/>
    </source>
</evidence>